<dbReference type="EMBL" id="CAADFG010000013">
    <property type="protein sequence ID" value="VFJ89169.1"/>
    <property type="molecule type" value="Genomic_DNA"/>
</dbReference>
<evidence type="ECO:0000313" key="1">
    <source>
        <dbReference type="EMBL" id="VFJ89169.1"/>
    </source>
</evidence>
<gene>
    <name evidence="1" type="ORF">BECKH772A_GA0070896_1001314</name>
    <name evidence="2" type="ORF">BECKH772B_GA0070898_1001512</name>
    <name evidence="3" type="ORF">BECKH772C_GA0070978_1001513</name>
</gene>
<dbReference type="EMBL" id="CAADFI010000015">
    <property type="protein sequence ID" value="VFJ91225.1"/>
    <property type="molecule type" value="Genomic_DNA"/>
</dbReference>
<protein>
    <submittedName>
        <fullName evidence="3">Uncharacterized protein</fullName>
    </submittedName>
</protein>
<reference evidence="3" key="1">
    <citation type="submission" date="2019-02" db="EMBL/GenBank/DDBJ databases">
        <authorList>
            <person name="Gruber-Vodicka R. H."/>
            <person name="Seah K. B. B."/>
        </authorList>
    </citation>
    <scope>NUCLEOTIDE SEQUENCE</scope>
    <source>
        <strain evidence="3">BECK_SA2B12</strain>
        <strain evidence="1">BECK_SA2B15</strain>
        <strain evidence="2">BECK_SA2B20</strain>
    </source>
</reference>
<proteinExistence type="predicted"/>
<evidence type="ECO:0000313" key="3">
    <source>
        <dbReference type="EMBL" id="VFJ97710.1"/>
    </source>
</evidence>
<dbReference type="EMBL" id="CAADFJ010000015">
    <property type="protein sequence ID" value="VFJ97710.1"/>
    <property type="molecule type" value="Genomic_DNA"/>
</dbReference>
<evidence type="ECO:0000313" key="2">
    <source>
        <dbReference type="EMBL" id="VFJ91225.1"/>
    </source>
</evidence>
<sequence length="64" mass="6943">MNDEDTLRSCLEIRIVEAVLPIVAPARRDGGENKDCSGLHGAPKHITNLAPVATRQDAIRAPLR</sequence>
<accession>A0A450UYT0</accession>
<organism evidence="3">
    <name type="scientific">Candidatus Kentrum eta</name>
    <dbReference type="NCBI Taxonomy" id="2126337"/>
    <lineage>
        <taxon>Bacteria</taxon>
        <taxon>Pseudomonadati</taxon>
        <taxon>Pseudomonadota</taxon>
        <taxon>Gammaproteobacteria</taxon>
        <taxon>Candidatus Kentrum</taxon>
    </lineage>
</organism>
<name>A0A450UYT0_9GAMM</name>
<dbReference type="AlphaFoldDB" id="A0A450UYT0"/>